<keyword evidence="5" id="KW-0175">Coiled coil</keyword>
<evidence type="ECO:0000256" key="7">
    <source>
        <dbReference type="SAM" id="Phobius"/>
    </source>
</evidence>
<organism evidence="9 10">
    <name type="scientific">Morganella psychrotolerans</name>
    <dbReference type="NCBI Taxonomy" id="368603"/>
    <lineage>
        <taxon>Bacteria</taxon>
        <taxon>Pseudomonadati</taxon>
        <taxon>Pseudomonadota</taxon>
        <taxon>Gammaproteobacteria</taxon>
        <taxon>Enterobacterales</taxon>
        <taxon>Morganellaceae</taxon>
        <taxon>Morganella</taxon>
    </lineage>
</organism>
<dbReference type="Pfam" id="PF04888">
    <property type="entry name" value="SseC"/>
    <property type="match status" value="1"/>
</dbReference>
<keyword evidence="7" id="KW-1133">Transmembrane helix</keyword>
<name>A0A5M9RAN2_9GAMM</name>
<reference evidence="9 10" key="1">
    <citation type="submission" date="2019-09" db="EMBL/GenBank/DDBJ databases">
        <title>Draft genome sequence of various Type strains from the CCUG.</title>
        <authorList>
            <person name="Pineiro-Iglesias B."/>
            <person name="Tunovic T."/>
            <person name="Unosson C."/>
            <person name="Inganas E."/>
            <person name="Ohlen M."/>
            <person name="Cardew S."/>
            <person name="Jensie-Markopoulos S."/>
            <person name="Salva-Serra F."/>
            <person name="Jaen-Luchoro D."/>
            <person name="Karlsson R."/>
            <person name="Svensson-Stadler L."/>
            <person name="Chun J."/>
            <person name="Moore E."/>
        </authorList>
    </citation>
    <scope>NUCLEOTIDE SEQUENCE [LARGE SCALE GENOMIC DNA]</scope>
    <source>
        <strain evidence="9 10">CCUG 53682T</strain>
    </source>
</reference>
<evidence type="ECO:0000256" key="5">
    <source>
        <dbReference type="SAM" id="Coils"/>
    </source>
</evidence>
<comment type="similarity">
    <text evidence="4">Belongs to the SctE/SipB/YopB family.</text>
</comment>
<evidence type="ECO:0000256" key="6">
    <source>
        <dbReference type="SAM" id="MobiDB-lite"/>
    </source>
</evidence>
<dbReference type="EMBL" id="VXKB01000001">
    <property type="protein sequence ID" value="KAA8717810.1"/>
    <property type="molecule type" value="Genomic_DNA"/>
</dbReference>
<keyword evidence="3" id="KW-0843">Virulence</keyword>
<feature type="region of interest" description="Disordered" evidence="6">
    <location>
        <begin position="1"/>
        <end position="39"/>
    </location>
</feature>
<feature type="coiled-coil region" evidence="5">
    <location>
        <begin position="302"/>
        <end position="336"/>
    </location>
</feature>
<dbReference type="RefSeq" id="WP_150384785.1">
    <property type="nucleotide sequence ID" value="NZ_BAAAFS010000001.1"/>
</dbReference>
<accession>A0A5M9RAN2</accession>
<keyword evidence="2" id="KW-1043">Host membrane</keyword>
<evidence type="ECO:0000313" key="10">
    <source>
        <dbReference type="Proteomes" id="UP000322181"/>
    </source>
</evidence>
<comment type="caution">
    <text evidence="9">The sequence shown here is derived from an EMBL/GenBank/DDBJ whole genome shotgun (WGS) entry which is preliminary data.</text>
</comment>
<evidence type="ECO:0000313" key="9">
    <source>
        <dbReference type="EMBL" id="KAA8717810.1"/>
    </source>
</evidence>
<protein>
    <recommendedName>
        <fullName evidence="8">Translocator protein BipB-like C-terminal domain-containing protein</fullName>
    </recommendedName>
</protein>
<evidence type="ECO:0000256" key="2">
    <source>
        <dbReference type="ARBA" id="ARBA00022870"/>
    </source>
</evidence>
<keyword evidence="7" id="KW-0812">Transmembrane</keyword>
<evidence type="ECO:0000256" key="1">
    <source>
        <dbReference type="ARBA" id="ARBA00004301"/>
    </source>
</evidence>
<evidence type="ECO:0000256" key="4">
    <source>
        <dbReference type="ARBA" id="ARBA00035640"/>
    </source>
</evidence>
<evidence type="ECO:0000259" key="8">
    <source>
        <dbReference type="Pfam" id="PF04888"/>
    </source>
</evidence>
<dbReference type="GO" id="GO:0033644">
    <property type="term" value="C:host cell membrane"/>
    <property type="evidence" value="ECO:0007669"/>
    <property type="project" value="UniProtKB-SubCell"/>
</dbReference>
<feature type="transmembrane region" description="Helical" evidence="7">
    <location>
        <begin position="167"/>
        <end position="198"/>
    </location>
</feature>
<feature type="domain" description="Translocator protein BipB-like C-terminal" evidence="8">
    <location>
        <begin position="109"/>
        <end position="265"/>
    </location>
</feature>
<proteinExistence type="inferred from homology"/>
<dbReference type="InterPro" id="IPR006972">
    <property type="entry name" value="BipB-like_C"/>
</dbReference>
<comment type="subcellular location">
    <subcellularLocation>
        <location evidence="1">Host membrane</location>
        <topology evidence="1">Multi-pass membrane protein</topology>
    </subcellularLocation>
</comment>
<evidence type="ECO:0000256" key="3">
    <source>
        <dbReference type="ARBA" id="ARBA00023026"/>
    </source>
</evidence>
<sequence length="358" mass="37770">MQNVTDLPGVRAAFPAETNPVTGTASSSVQQSGKTPVEPLLVPRETAEQEIKKELIPLDKPDTVLPDNAEEVADKANNIVDKGAHSSWQALITSRDTIEKALAKGNFETELALLLTQIKSDMKEMKVSQIRQAREENTQKIAENHEQLKEAETRFEEAERSRTANKIFGWLSTAVSAIAGAVLVATGVGALAGAMMIASAVTSASSQIINEMAEAGMIDDDVMKYLGPAMTGLQVAVGIATCVVTFGGGAVSAVAQEGVHAGQMLAQTGLSISGSVLDAGAVISGTTASVLANMGNKEIAGSQETKGQMMLLQQAMEKLQNEFGKMISKYQDAMAELSRFSQEKADVTRLVATAATEK</sequence>
<dbReference type="Proteomes" id="UP000322181">
    <property type="component" value="Unassembled WGS sequence"/>
</dbReference>
<keyword evidence="7" id="KW-0472">Membrane</keyword>
<feature type="compositionally biased region" description="Polar residues" evidence="6">
    <location>
        <begin position="19"/>
        <end position="34"/>
    </location>
</feature>
<dbReference type="AlphaFoldDB" id="A0A5M9RAN2"/>
<feature type="coiled-coil region" evidence="5">
    <location>
        <begin position="130"/>
        <end position="161"/>
    </location>
</feature>
<gene>
    <name evidence="9" type="ORF">F4V73_08285</name>
</gene>